<dbReference type="EMBL" id="ABXU01000075">
    <property type="protein sequence ID" value="EEB32545.1"/>
    <property type="molecule type" value="Genomic_DNA"/>
</dbReference>
<gene>
    <name evidence="1" type="ORF">DESPIG_02551</name>
</gene>
<dbReference type="HOGENOM" id="CLU_3098176_0_0_7"/>
<dbReference type="AlphaFoldDB" id="B6WWT3"/>
<protein>
    <submittedName>
        <fullName evidence="1">Uncharacterized protein</fullName>
    </submittedName>
</protein>
<reference evidence="1 2" key="2">
    <citation type="submission" date="2008-10" db="EMBL/GenBank/DDBJ databases">
        <authorList>
            <person name="Fulton L."/>
            <person name="Clifton S."/>
            <person name="Fulton B."/>
            <person name="Xu J."/>
            <person name="Minx P."/>
            <person name="Pepin K.H."/>
            <person name="Johnson M."/>
            <person name="Bhonagiri V."/>
            <person name="Nash W.E."/>
            <person name="Mardis E.R."/>
            <person name="Wilson R.K."/>
        </authorList>
    </citation>
    <scope>NUCLEOTIDE SEQUENCE [LARGE SCALE GENOMIC DNA]</scope>
    <source>
        <strain evidence="1 2">ATCC 29098</strain>
    </source>
</reference>
<evidence type="ECO:0000313" key="1">
    <source>
        <dbReference type="EMBL" id="EEB32545.1"/>
    </source>
</evidence>
<organism evidence="1 2">
    <name type="scientific">Desulfovibrio piger ATCC 29098</name>
    <dbReference type="NCBI Taxonomy" id="411464"/>
    <lineage>
        <taxon>Bacteria</taxon>
        <taxon>Pseudomonadati</taxon>
        <taxon>Thermodesulfobacteriota</taxon>
        <taxon>Desulfovibrionia</taxon>
        <taxon>Desulfovibrionales</taxon>
        <taxon>Desulfovibrionaceae</taxon>
        <taxon>Desulfovibrio</taxon>
    </lineage>
</organism>
<dbReference type="Proteomes" id="UP000003676">
    <property type="component" value="Unassembled WGS sequence"/>
</dbReference>
<evidence type="ECO:0000313" key="2">
    <source>
        <dbReference type="Proteomes" id="UP000003676"/>
    </source>
</evidence>
<name>B6WWT3_9BACT</name>
<reference evidence="1 2" key="1">
    <citation type="submission" date="2008-10" db="EMBL/GenBank/DDBJ databases">
        <title>Draft genome sequence of Desulvovibrio piger (ATCC 29098).</title>
        <authorList>
            <person name="Sudarsanam P."/>
            <person name="Ley R."/>
            <person name="Guruge J."/>
            <person name="Turnbaugh P.J."/>
            <person name="Mahowald M."/>
            <person name="Liep D."/>
            <person name="Gordon J."/>
        </authorList>
    </citation>
    <scope>NUCLEOTIDE SEQUENCE [LARGE SCALE GENOMIC DNA]</scope>
    <source>
        <strain evidence="1 2">ATCC 29098</strain>
    </source>
</reference>
<proteinExistence type="predicted"/>
<comment type="caution">
    <text evidence="1">The sequence shown here is derived from an EMBL/GenBank/DDBJ whole genome shotgun (WGS) entry which is preliminary data.</text>
</comment>
<sequence>MHGKLLKRRGWSVHATRGRDACPCAGERKGEPRGEVYARYPCLVLHRGRPH</sequence>
<accession>B6WWT3</accession>